<dbReference type="InterPro" id="IPR036259">
    <property type="entry name" value="MFS_trans_sf"/>
</dbReference>
<keyword evidence="4 5" id="KW-0472">Membrane</keyword>
<protein>
    <recommendedName>
        <fullName evidence="6">Major facilitator superfamily (MFS) profile domain-containing protein</fullName>
    </recommendedName>
</protein>
<feature type="transmembrane region" description="Helical" evidence="5">
    <location>
        <begin position="387"/>
        <end position="406"/>
    </location>
</feature>
<dbReference type="PROSITE" id="PS00216">
    <property type="entry name" value="SUGAR_TRANSPORT_1"/>
    <property type="match status" value="1"/>
</dbReference>
<dbReference type="SUPFAM" id="SSF103473">
    <property type="entry name" value="MFS general substrate transporter"/>
    <property type="match status" value="1"/>
</dbReference>
<dbReference type="AlphaFoldDB" id="A0AAW0SM84"/>
<proteinExistence type="predicted"/>
<evidence type="ECO:0000256" key="5">
    <source>
        <dbReference type="SAM" id="Phobius"/>
    </source>
</evidence>
<keyword evidence="8" id="KW-1185">Reference proteome</keyword>
<dbReference type="GO" id="GO:0016020">
    <property type="term" value="C:membrane"/>
    <property type="evidence" value="ECO:0007669"/>
    <property type="project" value="UniProtKB-SubCell"/>
</dbReference>
<keyword evidence="3 5" id="KW-1133">Transmembrane helix</keyword>
<accession>A0AAW0SM84</accession>
<reference evidence="7 8" key="1">
    <citation type="submission" date="2023-03" db="EMBL/GenBank/DDBJ databases">
        <title>High-quality genome of Scylla paramamosain provides insights in environmental adaptation.</title>
        <authorList>
            <person name="Zhang L."/>
        </authorList>
    </citation>
    <scope>NUCLEOTIDE SEQUENCE [LARGE SCALE GENOMIC DNA]</scope>
    <source>
        <strain evidence="7">LZ_2023a</strain>
        <tissue evidence="7">Muscle</tissue>
    </source>
</reference>
<dbReference type="Gene3D" id="1.20.1250.20">
    <property type="entry name" value="MFS general substrate transporter like domains"/>
    <property type="match status" value="1"/>
</dbReference>
<dbReference type="InterPro" id="IPR005828">
    <property type="entry name" value="MFS_sugar_transport-like"/>
</dbReference>
<dbReference type="PROSITE" id="PS50850">
    <property type="entry name" value="MFS"/>
    <property type="match status" value="1"/>
</dbReference>
<dbReference type="Pfam" id="PF00083">
    <property type="entry name" value="Sugar_tr"/>
    <property type="match status" value="1"/>
</dbReference>
<keyword evidence="2 5" id="KW-0812">Transmembrane</keyword>
<organism evidence="7 8">
    <name type="scientific">Scylla paramamosain</name>
    <name type="common">Mud crab</name>
    <dbReference type="NCBI Taxonomy" id="85552"/>
    <lineage>
        <taxon>Eukaryota</taxon>
        <taxon>Metazoa</taxon>
        <taxon>Ecdysozoa</taxon>
        <taxon>Arthropoda</taxon>
        <taxon>Crustacea</taxon>
        <taxon>Multicrustacea</taxon>
        <taxon>Malacostraca</taxon>
        <taxon>Eumalacostraca</taxon>
        <taxon>Eucarida</taxon>
        <taxon>Decapoda</taxon>
        <taxon>Pleocyemata</taxon>
        <taxon>Brachyura</taxon>
        <taxon>Eubrachyura</taxon>
        <taxon>Portunoidea</taxon>
        <taxon>Portunidae</taxon>
        <taxon>Portuninae</taxon>
        <taxon>Scylla</taxon>
    </lineage>
</organism>
<comment type="subcellular location">
    <subcellularLocation>
        <location evidence="1">Membrane</location>
        <topology evidence="1">Multi-pass membrane protein</topology>
    </subcellularLocation>
</comment>
<feature type="domain" description="Major facilitator superfamily (MFS) profile" evidence="6">
    <location>
        <begin position="22"/>
        <end position="501"/>
    </location>
</feature>
<evidence type="ECO:0000256" key="2">
    <source>
        <dbReference type="ARBA" id="ARBA00022692"/>
    </source>
</evidence>
<dbReference type="Proteomes" id="UP001487740">
    <property type="component" value="Unassembled WGS sequence"/>
</dbReference>
<feature type="transmembrane region" description="Helical" evidence="5">
    <location>
        <begin position="230"/>
        <end position="249"/>
    </location>
</feature>
<evidence type="ECO:0000256" key="4">
    <source>
        <dbReference type="ARBA" id="ARBA00023136"/>
    </source>
</evidence>
<dbReference type="GO" id="GO:0022857">
    <property type="term" value="F:transmembrane transporter activity"/>
    <property type="evidence" value="ECO:0007669"/>
    <property type="project" value="InterPro"/>
</dbReference>
<dbReference type="InterPro" id="IPR020846">
    <property type="entry name" value="MFS_dom"/>
</dbReference>
<evidence type="ECO:0000259" key="6">
    <source>
        <dbReference type="PROSITE" id="PS50850"/>
    </source>
</evidence>
<feature type="transmembrane region" description="Helical" evidence="5">
    <location>
        <begin position="473"/>
        <end position="496"/>
    </location>
</feature>
<name>A0AAW0SM84_SCYPA</name>
<feature type="transmembrane region" description="Helical" evidence="5">
    <location>
        <begin position="331"/>
        <end position="347"/>
    </location>
</feature>
<dbReference type="EMBL" id="JARAKH010000048">
    <property type="protein sequence ID" value="KAK8376480.1"/>
    <property type="molecule type" value="Genomic_DNA"/>
</dbReference>
<feature type="transmembrane region" description="Helical" evidence="5">
    <location>
        <begin position="169"/>
        <end position="190"/>
    </location>
</feature>
<gene>
    <name evidence="7" type="ORF">O3P69_009849</name>
</gene>
<evidence type="ECO:0000313" key="8">
    <source>
        <dbReference type="Proteomes" id="UP001487740"/>
    </source>
</evidence>
<feature type="transmembrane region" description="Helical" evidence="5">
    <location>
        <begin position="202"/>
        <end position="224"/>
    </location>
</feature>
<evidence type="ECO:0000256" key="1">
    <source>
        <dbReference type="ARBA" id="ARBA00004141"/>
    </source>
</evidence>
<feature type="transmembrane region" description="Helical" evidence="5">
    <location>
        <begin position="145"/>
        <end position="163"/>
    </location>
</feature>
<evidence type="ECO:0000313" key="7">
    <source>
        <dbReference type="EMBL" id="KAK8376480.1"/>
    </source>
</evidence>
<comment type="caution">
    <text evidence="7">The sequence shown here is derived from an EMBL/GenBank/DDBJ whole genome shotgun (WGS) entry which is preliminary data.</text>
</comment>
<sequence length="518" mass="57155">MGNQLDDLLARLGTGRWSILHCVAMAYSSLFLSPHTFGGVFLAPRLDFSCLPPSNSTLIHSALTNSTQSSLPNISQPFALQGSCQYVVDTPGGEVEECVEFVFDNSTFSSTVTSEFNLAVCTCWEYSSALPITGYLSDKYGRKRVVVVCSVVYLTLGVASAWLPLLSLILASRFVMGFFHSAVSYVSYVLMVEVVEPKMRIVAAFGAFNVWVMGVVMYGGLGYWIRDWRILQTVMTLPGFLVLPMLWLVDESPRWLIVNGRPREALQVLTKVASWHGVDLPLEAEMKTLMQEQASGAQKTSENSSVWLRLKKIFSEVLVLLRTPRLRKRTLCIYLNFLMVGTVYFGLSLSGANISDDPFLYMVLSGLMEVPAYTLTIPIVRRFGSKVPLFSFFLTSGVVLLALAFTPSVYRTAILTLAMLGKVAITGGFQTITFFAGELFPTEVRNRGISTSYMMSRIGAMVSPFITDLVGSVYPWAPFVVFGSGALLAGAGTLLLQETRGQNLPETVAQLEERQMER</sequence>
<evidence type="ECO:0000256" key="3">
    <source>
        <dbReference type="ARBA" id="ARBA00022989"/>
    </source>
</evidence>
<dbReference type="PANTHER" id="PTHR24064">
    <property type="entry name" value="SOLUTE CARRIER FAMILY 22 MEMBER"/>
    <property type="match status" value="1"/>
</dbReference>
<feature type="transmembrane region" description="Helical" evidence="5">
    <location>
        <begin position="359"/>
        <end position="380"/>
    </location>
</feature>
<dbReference type="InterPro" id="IPR005829">
    <property type="entry name" value="Sugar_transporter_CS"/>
</dbReference>